<dbReference type="InterPro" id="IPR009263">
    <property type="entry name" value="SERTA_dom"/>
</dbReference>
<keyword evidence="3" id="KW-1185">Reference proteome</keyword>
<dbReference type="GeneID" id="110240365"/>
<dbReference type="EnsemblMetazoa" id="XM_021046171.2">
    <property type="protein sequence ID" value="XP_020901830.1"/>
    <property type="gene ID" value="LOC110240365"/>
</dbReference>
<dbReference type="RefSeq" id="XP_020901828.1">
    <property type="nucleotide sequence ID" value="XM_021046169.2"/>
</dbReference>
<dbReference type="Proteomes" id="UP000887567">
    <property type="component" value="Unplaced"/>
</dbReference>
<evidence type="ECO:0000259" key="1">
    <source>
        <dbReference type="PROSITE" id="PS51053"/>
    </source>
</evidence>
<dbReference type="RefSeq" id="XP_020901830.1">
    <property type="nucleotide sequence ID" value="XM_021046171.2"/>
</dbReference>
<dbReference type="Pfam" id="PF06031">
    <property type="entry name" value="SERTA"/>
    <property type="match status" value="1"/>
</dbReference>
<proteinExistence type="predicted"/>
<dbReference type="OMA" id="CERECCT"/>
<sequence>MTAILSNTNLYASFTMEDQCLVDGFLTDDWENTTDELTFLCNKSSEQDDFPAKAEKPFLGIKRTITSTGQEVLQQDDRNSYCNPTRQGFTNASNESQQEGKFLIQVSFEKLRRVEDHESCLRRSVLINNTLKLVHSEIYGVKSPFGLTSALSTNLDTDILSNTALPPPRKRRKRYLNDTNPDACPCRRKSNDADNFVQNCERCTLSQVLNEELEDDVFQSECLHLDKEPSIFSELDSVFHSFVCALET</sequence>
<dbReference type="AlphaFoldDB" id="A0A913XBA3"/>
<dbReference type="OrthoDB" id="5976204at2759"/>
<evidence type="ECO:0000313" key="2">
    <source>
        <dbReference type="EnsemblMetazoa" id="XP_020901828.1"/>
    </source>
</evidence>
<evidence type="ECO:0000313" key="3">
    <source>
        <dbReference type="Proteomes" id="UP000887567"/>
    </source>
</evidence>
<dbReference type="KEGG" id="epa:110240365"/>
<dbReference type="EnsemblMetazoa" id="XM_021046170.2">
    <property type="protein sequence ID" value="XP_020901829.1"/>
    <property type="gene ID" value="LOC110240365"/>
</dbReference>
<dbReference type="EnsemblMetazoa" id="XM_021046169.2">
    <property type="protein sequence ID" value="XP_020901828.1"/>
    <property type="gene ID" value="LOC110240365"/>
</dbReference>
<accession>A0A913XBA3</accession>
<name>A0A913XBA3_EXADI</name>
<dbReference type="PROSITE" id="PS51053">
    <property type="entry name" value="SERTA"/>
    <property type="match status" value="1"/>
</dbReference>
<organism evidence="2 3">
    <name type="scientific">Exaiptasia diaphana</name>
    <name type="common">Tropical sea anemone</name>
    <name type="synonym">Aiptasia pulchella</name>
    <dbReference type="NCBI Taxonomy" id="2652724"/>
    <lineage>
        <taxon>Eukaryota</taxon>
        <taxon>Metazoa</taxon>
        <taxon>Cnidaria</taxon>
        <taxon>Anthozoa</taxon>
        <taxon>Hexacorallia</taxon>
        <taxon>Actiniaria</taxon>
        <taxon>Aiptasiidae</taxon>
        <taxon>Exaiptasia</taxon>
    </lineage>
</organism>
<feature type="domain" description="SERTA" evidence="1">
    <location>
        <begin position="96"/>
        <end position="142"/>
    </location>
</feature>
<protein>
    <recommendedName>
        <fullName evidence="1">SERTA domain-containing protein</fullName>
    </recommendedName>
</protein>
<dbReference type="RefSeq" id="XP_020901829.1">
    <property type="nucleotide sequence ID" value="XM_021046170.2"/>
</dbReference>
<reference evidence="2" key="1">
    <citation type="submission" date="2022-11" db="UniProtKB">
        <authorList>
            <consortium name="EnsemblMetazoa"/>
        </authorList>
    </citation>
    <scope>IDENTIFICATION</scope>
</reference>